<evidence type="ECO:0000256" key="3">
    <source>
        <dbReference type="ARBA" id="ARBA00022475"/>
    </source>
</evidence>
<feature type="transmembrane region" description="Helical" evidence="8">
    <location>
        <begin position="6"/>
        <end position="22"/>
    </location>
</feature>
<accession>A0A1E5IJB0</accession>
<gene>
    <name evidence="9" type="ORF">ATZ36_01500</name>
</gene>
<keyword evidence="6 8" id="KW-1133">Transmembrane helix</keyword>
<organism evidence="9 10">
    <name type="scientific">Endomicrobium trichonymphae</name>
    <dbReference type="NCBI Taxonomy" id="1408204"/>
    <lineage>
        <taxon>Bacteria</taxon>
        <taxon>Pseudomonadati</taxon>
        <taxon>Elusimicrobiota</taxon>
        <taxon>Endomicrobiia</taxon>
        <taxon>Endomicrobiales</taxon>
        <taxon>Endomicrobiaceae</taxon>
        <taxon>Candidatus Endomicrobiellum</taxon>
    </lineage>
</organism>
<keyword evidence="4 8" id="KW-0812">Transmembrane</keyword>
<comment type="subcellular location">
    <subcellularLocation>
        <location evidence="1">Cell membrane</location>
        <topology evidence="1">Multi-pass membrane protein</topology>
    </subcellularLocation>
</comment>
<proteinExistence type="inferred from homology"/>
<keyword evidence="7 8" id="KW-0472">Membrane</keyword>
<evidence type="ECO:0000256" key="4">
    <source>
        <dbReference type="ARBA" id="ARBA00022692"/>
    </source>
</evidence>
<evidence type="ECO:0000256" key="6">
    <source>
        <dbReference type="ARBA" id="ARBA00022989"/>
    </source>
</evidence>
<keyword evidence="5" id="KW-0133">Cell shape</keyword>
<dbReference type="Pfam" id="PF04093">
    <property type="entry name" value="MreD"/>
    <property type="match status" value="1"/>
</dbReference>
<dbReference type="NCBIfam" id="TIGR03426">
    <property type="entry name" value="shape_MreD"/>
    <property type="match status" value="1"/>
</dbReference>
<dbReference type="EMBL" id="LNVX01000479">
    <property type="protein sequence ID" value="OEG70048.1"/>
    <property type="molecule type" value="Genomic_DNA"/>
</dbReference>
<evidence type="ECO:0000313" key="9">
    <source>
        <dbReference type="EMBL" id="OEG70048.1"/>
    </source>
</evidence>
<feature type="transmembrane region" description="Helical" evidence="8">
    <location>
        <begin position="133"/>
        <end position="154"/>
    </location>
</feature>
<dbReference type="GO" id="GO:0005886">
    <property type="term" value="C:plasma membrane"/>
    <property type="evidence" value="ECO:0007669"/>
    <property type="project" value="UniProtKB-SubCell"/>
</dbReference>
<reference evidence="9 10" key="1">
    <citation type="submission" date="2015-11" db="EMBL/GenBank/DDBJ databases">
        <title>Evidence for parallel genomic evolution in an endosymbiosis of termite gut flagellates.</title>
        <authorList>
            <person name="Zheng H."/>
        </authorList>
    </citation>
    <scope>NUCLEOTIDE SEQUENCE [LARGE SCALE GENOMIC DNA]</scope>
    <source>
        <strain evidence="9 10">CET450</strain>
    </source>
</reference>
<feature type="transmembrane region" description="Helical" evidence="8">
    <location>
        <begin position="34"/>
        <end position="58"/>
    </location>
</feature>
<feature type="transmembrane region" description="Helical" evidence="8">
    <location>
        <begin position="96"/>
        <end position="121"/>
    </location>
</feature>
<sequence>MKKLISYLSLYFVFCMLQFFFGRYINVCGIFPNFILIFVVYIGLSKGIINAQLMGFLFGLIWDVFSTDIFGVRTVMFTVIGYLAGRFCRNFNREKIFTQVVIIFFAGAVYWLGFSLIYFIFPDNGNCVFSFSILSVSSKIVVTAVFAPIVFYILEKMDII</sequence>
<keyword evidence="3" id="KW-1003">Cell membrane</keyword>
<evidence type="ECO:0000256" key="8">
    <source>
        <dbReference type="SAM" id="Phobius"/>
    </source>
</evidence>
<dbReference type="AlphaFoldDB" id="A0A1E5IJB0"/>
<name>A0A1E5IJB0_ENDTX</name>
<dbReference type="GO" id="GO:0008360">
    <property type="term" value="P:regulation of cell shape"/>
    <property type="evidence" value="ECO:0007669"/>
    <property type="project" value="UniProtKB-KW"/>
</dbReference>
<protein>
    <submittedName>
        <fullName evidence="9">Uncharacterized protein</fullName>
    </submittedName>
</protein>
<dbReference type="Proteomes" id="UP000095237">
    <property type="component" value="Unassembled WGS sequence"/>
</dbReference>
<dbReference type="InterPro" id="IPR007227">
    <property type="entry name" value="Cell_shape_determining_MreD"/>
</dbReference>
<comment type="caution">
    <text evidence="9">The sequence shown here is derived from an EMBL/GenBank/DDBJ whole genome shotgun (WGS) entry which is preliminary data.</text>
</comment>
<keyword evidence="10" id="KW-1185">Reference proteome</keyword>
<evidence type="ECO:0000256" key="7">
    <source>
        <dbReference type="ARBA" id="ARBA00023136"/>
    </source>
</evidence>
<evidence type="ECO:0000313" key="10">
    <source>
        <dbReference type="Proteomes" id="UP000095237"/>
    </source>
</evidence>
<evidence type="ECO:0000256" key="1">
    <source>
        <dbReference type="ARBA" id="ARBA00004651"/>
    </source>
</evidence>
<evidence type="ECO:0000256" key="2">
    <source>
        <dbReference type="ARBA" id="ARBA00007776"/>
    </source>
</evidence>
<comment type="similarity">
    <text evidence="2">Belongs to the MreD family.</text>
</comment>
<feature type="transmembrane region" description="Helical" evidence="8">
    <location>
        <begin position="64"/>
        <end position="84"/>
    </location>
</feature>
<evidence type="ECO:0000256" key="5">
    <source>
        <dbReference type="ARBA" id="ARBA00022960"/>
    </source>
</evidence>